<dbReference type="Pfam" id="PF02687">
    <property type="entry name" value="FtsX"/>
    <property type="match status" value="2"/>
</dbReference>
<keyword evidence="5 6" id="KW-0472">Membrane</keyword>
<feature type="transmembrane region" description="Helical" evidence="6">
    <location>
        <begin position="677"/>
        <end position="698"/>
    </location>
</feature>
<dbReference type="PANTHER" id="PTHR30572:SF18">
    <property type="entry name" value="ABC-TYPE MACROLIDE FAMILY EXPORT SYSTEM PERMEASE COMPONENT 2"/>
    <property type="match status" value="1"/>
</dbReference>
<evidence type="ECO:0000259" key="7">
    <source>
        <dbReference type="Pfam" id="PF02687"/>
    </source>
</evidence>
<keyword evidence="2" id="KW-1003">Cell membrane</keyword>
<organism evidence="9 10">
    <name type="scientific">Flagellimonas okinawensis</name>
    <dbReference type="NCBI Taxonomy" id="3031324"/>
    <lineage>
        <taxon>Bacteria</taxon>
        <taxon>Pseudomonadati</taxon>
        <taxon>Bacteroidota</taxon>
        <taxon>Flavobacteriia</taxon>
        <taxon>Flavobacteriales</taxon>
        <taxon>Flavobacteriaceae</taxon>
        <taxon>Flagellimonas</taxon>
    </lineage>
</organism>
<dbReference type="InterPro" id="IPR050250">
    <property type="entry name" value="Macrolide_Exporter_MacB"/>
</dbReference>
<dbReference type="InterPro" id="IPR003838">
    <property type="entry name" value="ABC3_permease_C"/>
</dbReference>
<evidence type="ECO:0000256" key="6">
    <source>
        <dbReference type="SAM" id="Phobius"/>
    </source>
</evidence>
<feature type="transmembrane region" description="Helical" evidence="6">
    <location>
        <begin position="330"/>
        <end position="353"/>
    </location>
</feature>
<feature type="transmembrane region" description="Helical" evidence="6">
    <location>
        <begin position="760"/>
        <end position="783"/>
    </location>
</feature>
<feature type="domain" description="MacB-like periplasmic core" evidence="8">
    <location>
        <begin position="434"/>
        <end position="644"/>
    </location>
</feature>
<keyword evidence="3 6" id="KW-0812">Transmembrane</keyword>
<feature type="domain" description="ABC3 transporter permease C-terminal" evidence="7">
    <location>
        <begin position="286"/>
        <end position="399"/>
    </location>
</feature>
<keyword evidence="10" id="KW-1185">Reference proteome</keyword>
<proteinExistence type="predicted"/>
<feature type="transmembrane region" description="Helical" evidence="6">
    <location>
        <begin position="373"/>
        <end position="396"/>
    </location>
</feature>
<feature type="domain" description="ABC3 transporter permease C-terminal" evidence="7">
    <location>
        <begin position="682"/>
        <end position="793"/>
    </location>
</feature>
<reference evidence="9 10" key="1">
    <citation type="submission" date="2023-03" db="EMBL/GenBank/DDBJ databases">
        <title>Muricauda XX sp. nov. and Muricauda XXX sp. nov., two novel species isolated from Okinawa Trough.</title>
        <authorList>
            <person name="Cao W."/>
            <person name="Deng X."/>
        </authorList>
    </citation>
    <scope>NUCLEOTIDE SEQUENCE [LARGE SCALE GENOMIC DNA]</scope>
    <source>
        <strain evidence="9 10">81s02</strain>
    </source>
</reference>
<evidence type="ECO:0000256" key="2">
    <source>
        <dbReference type="ARBA" id="ARBA00022475"/>
    </source>
</evidence>
<comment type="subcellular location">
    <subcellularLocation>
        <location evidence="1">Cell membrane</location>
        <topology evidence="1">Multi-pass membrane protein</topology>
    </subcellularLocation>
</comment>
<evidence type="ECO:0000256" key="4">
    <source>
        <dbReference type="ARBA" id="ARBA00022989"/>
    </source>
</evidence>
<feature type="transmembrane region" description="Helical" evidence="6">
    <location>
        <begin position="417"/>
        <end position="439"/>
    </location>
</feature>
<dbReference type="Pfam" id="PF12704">
    <property type="entry name" value="MacB_PCD"/>
    <property type="match status" value="2"/>
</dbReference>
<feature type="domain" description="MacB-like periplasmic core" evidence="8">
    <location>
        <begin position="26"/>
        <end position="242"/>
    </location>
</feature>
<comment type="caution">
    <text evidence="9">The sequence shown here is derived from an EMBL/GenBank/DDBJ whole genome shotgun (WGS) entry which is preliminary data.</text>
</comment>
<evidence type="ECO:0000313" key="10">
    <source>
        <dbReference type="Proteomes" id="UP001217083"/>
    </source>
</evidence>
<dbReference type="EMBL" id="JARFVA010000002">
    <property type="protein sequence ID" value="MDF0707003.1"/>
    <property type="molecule type" value="Genomic_DNA"/>
</dbReference>
<dbReference type="RefSeq" id="WP_275649039.1">
    <property type="nucleotide sequence ID" value="NZ_JARFVA010000002.1"/>
</dbReference>
<protein>
    <submittedName>
        <fullName evidence="9">ABC transporter permease</fullName>
    </submittedName>
</protein>
<dbReference type="PANTHER" id="PTHR30572">
    <property type="entry name" value="MEMBRANE COMPONENT OF TRANSPORTER-RELATED"/>
    <property type="match status" value="1"/>
</dbReference>
<accession>A0ABT5XM87</accession>
<feature type="transmembrane region" description="Helical" evidence="6">
    <location>
        <begin position="729"/>
        <end position="748"/>
    </location>
</feature>
<evidence type="ECO:0000259" key="8">
    <source>
        <dbReference type="Pfam" id="PF12704"/>
    </source>
</evidence>
<feature type="transmembrane region" description="Helical" evidence="6">
    <location>
        <begin position="20"/>
        <end position="43"/>
    </location>
</feature>
<feature type="transmembrane region" description="Helical" evidence="6">
    <location>
        <begin position="280"/>
        <end position="309"/>
    </location>
</feature>
<evidence type="ECO:0000313" key="9">
    <source>
        <dbReference type="EMBL" id="MDF0707003.1"/>
    </source>
</evidence>
<evidence type="ECO:0000256" key="1">
    <source>
        <dbReference type="ARBA" id="ARBA00004651"/>
    </source>
</evidence>
<name>A0ABT5XM87_9FLAO</name>
<gene>
    <name evidence="9" type="ORF">PY091_07235</name>
</gene>
<sequence length="800" mass="89470">MMNFLKLAFRRLFRKGEHSLTRIVSLTAGLAFGILLLSEVLYYSSYDSFYPEADRVYLVHENFNMDKSSNELESYPRVSGAIAPGLKAEVPGIEAATRLNSLGDHMIYTDDFNSYDAKVSLADEHLFDVLPVPMISGNPEEVLKSPMTCMVSQEIAENIGGNVIGKVIGIKAYPGKKLTIAGVFETLPENTNYEYDVLISMVSTDQFTWDGTENWMGNDRYYSCVKLSPGVTPSDLAPAVRAMQVKHQDIEKLEEENQGVVLQYSFMPIKQIKVDNVRDMVLILSTIALSVLFVSLMNYILLTMGTLIARAKSSAIHKTCGADTKNLQRMILSETVVVFAISIVGALLLIWGLKPLAEAQWGHDLTSVLNPYVIVPLVLLILFLVFVTSYFPGRFFSRIPVATAFRSYQQKKSKWKLVLLSFQFVGATFILTVLVFVTLQYNNMKNADHGYSAEGVYYVSVEGMDGNRIGMVLNELREMPGIEKVGLGHNDPISGASGNNVRSQDGKRELFNVADFYKVDSNYLSILGIHVDEGESFSSKQVVANDMLISKRGAELLKLNNRWTDGVVGKQITVSEHGSTTIRGVFPDFVIQSISNPDLRPSVFFYQPEEKFEELKIQYPSEQFNIMIKARDGAQEGIMDRIREVVNLGFPHEDAVVQSLKTEQLNAYQGQKGFRNAMIIGNAIILLVTIIGLLGYTFNESTRRRKELAIRRISGATLSDILKSFISDLEYVAIPAVLLGLLGAWVTLDKWMQNFAFKMNLHWGIFAICSLFILLMIAIIATINYTRTANRNPVDALRQE</sequence>
<evidence type="ECO:0000256" key="3">
    <source>
        <dbReference type="ARBA" id="ARBA00022692"/>
    </source>
</evidence>
<dbReference type="Proteomes" id="UP001217083">
    <property type="component" value="Unassembled WGS sequence"/>
</dbReference>
<evidence type="ECO:0000256" key="5">
    <source>
        <dbReference type="ARBA" id="ARBA00023136"/>
    </source>
</evidence>
<dbReference type="InterPro" id="IPR025857">
    <property type="entry name" value="MacB_PCD"/>
</dbReference>
<keyword evidence="4 6" id="KW-1133">Transmembrane helix</keyword>